<dbReference type="InterPro" id="IPR000515">
    <property type="entry name" value="MetI-like"/>
</dbReference>
<evidence type="ECO:0000256" key="3">
    <source>
        <dbReference type="ARBA" id="ARBA00022475"/>
    </source>
</evidence>
<feature type="transmembrane region" description="Helical" evidence="7">
    <location>
        <begin position="229"/>
        <end position="257"/>
    </location>
</feature>
<dbReference type="GO" id="GO:0055085">
    <property type="term" value="P:transmembrane transport"/>
    <property type="evidence" value="ECO:0007669"/>
    <property type="project" value="InterPro"/>
</dbReference>
<proteinExistence type="inferred from homology"/>
<dbReference type="PANTHER" id="PTHR43386">
    <property type="entry name" value="OLIGOPEPTIDE TRANSPORT SYSTEM PERMEASE PROTEIN APPC"/>
    <property type="match status" value="1"/>
</dbReference>
<dbReference type="InterPro" id="IPR050366">
    <property type="entry name" value="BP-dependent_transpt_permease"/>
</dbReference>
<dbReference type="InterPro" id="IPR035906">
    <property type="entry name" value="MetI-like_sf"/>
</dbReference>
<protein>
    <submittedName>
        <fullName evidence="9">ABC transporter permease</fullName>
    </submittedName>
</protein>
<evidence type="ECO:0000313" key="9">
    <source>
        <dbReference type="EMBL" id="HIX52732.1"/>
    </source>
</evidence>
<evidence type="ECO:0000256" key="5">
    <source>
        <dbReference type="ARBA" id="ARBA00022989"/>
    </source>
</evidence>
<dbReference type="GO" id="GO:0005886">
    <property type="term" value="C:plasma membrane"/>
    <property type="evidence" value="ECO:0007669"/>
    <property type="project" value="UniProtKB-SubCell"/>
</dbReference>
<organism evidence="9 10">
    <name type="scientific">Candidatus Lachnoclostridium stercoripullorum</name>
    <dbReference type="NCBI Taxonomy" id="2838635"/>
    <lineage>
        <taxon>Bacteria</taxon>
        <taxon>Bacillati</taxon>
        <taxon>Bacillota</taxon>
        <taxon>Clostridia</taxon>
        <taxon>Lachnospirales</taxon>
        <taxon>Lachnospiraceae</taxon>
    </lineage>
</organism>
<gene>
    <name evidence="9" type="ORF">IAA28_07995</name>
</gene>
<keyword evidence="4 7" id="KW-0812">Transmembrane</keyword>
<dbReference type="SUPFAM" id="SSF161098">
    <property type="entry name" value="MetI-like"/>
    <property type="match status" value="1"/>
</dbReference>
<comment type="subcellular location">
    <subcellularLocation>
        <location evidence="1 7">Cell membrane</location>
        <topology evidence="1 7">Multi-pass membrane protein</topology>
    </subcellularLocation>
</comment>
<dbReference type="EMBL" id="DXEU01000145">
    <property type="protein sequence ID" value="HIX52732.1"/>
    <property type="molecule type" value="Genomic_DNA"/>
</dbReference>
<comment type="caution">
    <text evidence="9">The sequence shown here is derived from an EMBL/GenBank/DDBJ whole genome shotgun (WGS) entry which is preliminary data.</text>
</comment>
<evidence type="ECO:0000259" key="8">
    <source>
        <dbReference type="PROSITE" id="PS50928"/>
    </source>
</evidence>
<dbReference type="AlphaFoldDB" id="A0A9D2AWG1"/>
<evidence type="ECO:0000256" key="2">
    <source>
        <dbReference type="ARBA" id="ARBA00022448"/>
    </source>
</evidence>
<keyword evidence="2 7" id="KW-0813">Transport</keyword>
<keyword evidence="5 7" id="KW-1133">Transmembrane helix</keyword>
<sequence length="383" mass="42530">MENKWEMLSSSNEEREKIWTKNRTFAGDVWFRFRRKPTAIAGLAMIILLLLFALAGPMFTEYSYSVQDLEVVNIPPVMEVYDTPDGDGYFYITQSLKVLYVNPDKTLGDQLKKVREESDMSMTIFDYKGEEVGLYYGQKPYVMADPETKVIYPSQTVRNASYLFGTDSLGRDILTRLMYGVRVSLLVAFVAAAVNMVIGILYGGISGYLGGNVDVVMMRVVDIINTIPLTLYVILIMVLLGTGLQSIIVALGSVYWVDMARVVRGQVLSLKQQEFVLAARTIGSSAKTILFQHLIPNAMGSILVTVTMLIPSAIFMEAFLSFLGIGLQPPLASLGTMCNDASANLRTCPYQLFIPALVICLIMFAFNFVGDGLRDALDPKLKK</sequence>
<evidence type="ECO:0000256" key="4">
    <source>
        <dbReference type="ARBA" id="ARBA00022692"/>
    </source>
</evidence>
<dbReference type="Pfam" id="PF12911">
    <property type="entry name" value="OppC_N"/>
    <property type="match status" value="1"/>
</dbReference>
<reference evidence="9" key="1">
    <citation type="journal article" date="2021" name="PeerJ">
        <title>Extensive microbial diversity within the chicken gut microbiome revealed by metagenomics and culture.</title>
        <authorList>
            <person name="Gilroy R."/>
            <person name="Ravi A."/>
            <person name="Getino M."/>
            <person name="Pursley I."/>
            <person name="Horton D.L."/>
            <person name="Alikhan N.F."/>
            <person name="Baker D."/>
            <person name="Gharbi K."/>
            <person name="Hall N."/>
            <person name="Watson M."/>
            <person name="Adriaenssens E.M."/>
            <person name="Foster-Nyarko E."/>
            <person name="Jarju S."/>
            <person name="Secka A."/>
            <person name="Antonio M."/>
            <person name="Oren A."/>
            <person name="Chaudhuri R.R."/>
            <person name="La Ragione R."/>
            <person name="Hildebrand F."/>
            <person name="Pallen M.J."/>
        </authorList>
    </citation>
    <scope>NUCLEOTIDE SEQUENCE</scope>
    <source>
        <strain evidence="9">ChiGjej4B4-12881</strain>
    </source>
</reference>
<feature type="transmembrane region" description="Helical" evidence="7">
    <location>
        <begin position="352"/>
        <end position="373"/>
    </location>
</feature>
<dbReference type="Proteomes" id="UP000886780">
    <property type="component" value="Unassembled WGS sequence"/>
</dbReference>
<evidence type="ECO:0000256" key="1">
    <source>
        <dbReference type="ARBA" id="ARBA00004651"/>
    </source>
</evidence>
<evidence type="ECO:0000256" key="6">
    <source>
        <dbReference type="ARBA" id="ARBA00023136"/>
    </source>
</evidence>
<keyword evidence="3" id="KW-1003">Cell membrane</keyword>
<evidence type="ECO:0000256" key="7">
    <source>
        <dbReference type="RuleBase" id="RU363032"/>
    </source>
</evidence>
<dbReference type="PROSITE" id="PS50928">
    <property type="entry name" value="ABC_TM1"/>
    <property type="match status" value="1"/>
</dbReference>
<dbReference type="Gene3D" id="1.10.3720.10">
    <property type="entry name" value="MetI-like"/>
    <property type="match status" value="1"/>
</dbReference>
<dbReference type="Pfam" id="PF00528">
    <property type="entry name" value="BPD_transp_1"/>
    <property type="match status" value="1"/>
</dbReference>
<feature type="transmembrane region" description="Helical" evidence="7">
    <location>
        <begin position="185"/>
        <end position="209"/>
    </location>
</feature>
<dbReference type="InterPro" id="IPR025966">
    <property type="entry name" value="OppC_N"/>
</dbReference>
<name>A0A9D2AWG1_9FIRM</name>
<accession>A0A9D2AWG1</accession>
<evidence type="ECO:0000313" key="10">
    <source>
        <dbReference type="Proteomes" id="UP000886780"/>
    </source>
</evidence>
<feature type="transmembrane region" description="Helical" evidence="7">
    <location>
        <begin position="302"/>
        <end position="327"/>
    </location>
</feature>
<dbReference type="CDD" id="cd06261">
    <property type="entry name" value="TM_PBP2"/>
    <property type="match status" value="1"/>
</dbReference>
<dbReference type="PANTHER" id="PTHR43386:SF22">
    <property type="entry name" value="OLIGOPEPTIDE TRANSPORT SYSTEM PERMEASE PROTEIN OPPC"/>
    <property type="match status" value="1"/>
</dbReference>
<comment type="similarity">
    <text evidence="7">Belongs to the binding-protein-dependent transport system permease family.</text>
</comment>
<feature type="transmembrane region" description="Helical" evidence="7">
    <location>
        <begin position="39"/>
        <end position="59"/>
    </location>
</feature>
<keyword evidence="6 7" id="KW-0472">Membrane</keyword>
<feature type="domain" description="ABC transmembrane type-1" evidence="8">
    <location>
        <begin position="181"/>
        <end position="370"/>
    </location>
</feature>
<reference evidence="9" key="2">
    <citation type="submission" date="2021-04" db="EMBL/GenBank/DDBJ databases">
        <authorList>
            <person name="Gilroy R."/>
        </authorList>
    </citation>
    <scope>NUCLEOTIDE SEQUENCE</scope>
    <source>
        <strain evidence="9">ChiGjej4B4-12881</strain>
    </source>
</reference>